<keyword evidence="2" id="KW-1185">Reference proteome</keyword>
<gene>
    <name evidence="1" type="ORF">OC25_24540</name>
</gene>
<name>A0A0C1D0S2_9SPHI</name>
<proteinExistence type="predicted"/>
<protein>
    <submittedName>
        <fullName evidence="1">Uncharacterized protein</fullName>
    </submittedName>
</protein>
<dbReference type="Proteomes" id="UP000031246">
    <property type="component" value="Unassembled WGS sequence"/>
</dbReference>
<reference evidence="1 2" key="1">
    <citation type="submission" date="2014-10" db="EMBL/GenBank/DDBJ databases">
        <title>Pedobacter Kyungheensis.</title>
        <authorList>
            <person name="Anderson B.M."/>
            <person name="Newman J.D."/>
        </authorList>
    </citation>
    <scope>NUCLEOTIDE SEQUENCE [LARGE SCALE GENOMIC DNA]</scope>
    <source>
        <strain evidence="1 2">KACC 16221</strain>
    </source>
</reference>
<sequence>MAAFCPAIPPSPHSCFAPGFPFYQVWKPGQYVLRQQASPKIRNTSRTLAHDKLKEIKNIAILTENPVSFSYK</sequence>
<evidence type="ECO:0000313" key="1">
    <source>
        <dbReference type="EMBL" id="KIA90296.1"/>
    </source>
</evidence>
<dbReference type="EMBL" id="JSYN01000040">
    <property type="protein sequence ID" value="KIA90296.1"/>
    <property type="molecule type" value="Genomic_DNA"/>
</dbReference>
<organism evidence="1 2">
    <name type="scientific">Pedobacter kyungheensis</name>
    <dbReference type="NCBI Taxonomy" id="1069985"/>
    <lineage>
        <taxon>Bacteria</taxon>
        <taxon>Pseudomonadati</taxon>
        <taxon>Bacteroidota</taxon>
        <taxon>Sphingobacteriia</taxon>
        <taxon>Sphingobacteriales</taxon>
        <taxon>Sphingobacteriaceae</taxon>
        <taxon>Pedobacter</taxon>
    </lineage>
</organism>
<accession>A0A0C1D0S2</accession>
<comment type="caution">
    <text evidence="1">The sequence shown here is derived from an EMBL/GenBank/DDBJ whole genome shotgun (WGS) entry which is preliminary data.</text>
</comment>
<evidence type="ECO:0000313" key="2">
    <source>
        <dbReference type="Proteomes" id="UP000031246"/>
    </source>
</evidence>
<dbReference type="AlphaFoldDB" id="A0A0C1D0S2"/>